<dbReference type="SUPFAM" id="SSF52743">
    <property type="entry name" value="Subtilisin-like"/>
    <property type="match status" value="1"/>
</dbReference>
<feature type="domain" description="Peptidase S53" evidence="5">
    <location>
        <begin position="52"/>
        <end position="386"/>
    </location>
</feature>
<dbReference type="Gene3D" id="3.40.50.200">
    <property type="entry name" value="Peptidase S8/S53 domain"/>
    <property type="match status" value="1"/>
</dbReference>
<dbReference type="EMBL" id="MK072245">
    <property type="protein sequence ID" value="AYV80569.1"/>
    <property type="molecule type" value="Genomic_DNA"/>
</dbReference>
<keyword evidence="4" id="KW-0472">Membrane</keyword>
<proteinExistence type="predicted"/>
<evidence type="ECO:0000313" key="6">
    <source>
        <dbReference type="EMBL" id="AYV80569.1"/>
    </source>
</evidence>
<evidence type="ECO:0000256" key="4">
    <source>
        <dbReference type="SAM" id="Phobius"/>
    </source>
</evidence>
<feature type="transmembrane region" description="Helical" evidence="4">
    <location>
        <begin position="9"/>
        <end position="31"/>
    </location>
</feature>
<name>A0A3G5A506_9VIRU</name>
<evidence type="ECO:0000256" key="1">
    <source>
        <dbReference type="ARBA" id="ARBA00022670"/>
    </source>
</evidence>
<keyword evidence="1" id="KW-0645">Protease</keyword>
<evidence type="ECO:0000259" key="5">
    <source>
        <dbReference type="PROSITE" id="PS51695"/>
    </source>
</evidence>
<dbReference type="PROSITE" id="PS51892">
    <property type="entry name" value="SUBTILASE"/>
    <property type="match status" value="1"/>
</dbReference>
<dbReference type="InterPro" id="IPR050819">
    <property type="entry name" value="Tripeptidyl-peptidase_I"/>
</dbReference>
<keyword evidence="3" id="KW-0720">Serine protease</keyword>
<keyword evidence="4" id="KW-1133">Transmembrane helix</keyword>
<dbReference type="PANTHER" id="PTHR14218:SF15">
    <property type="entry name" value="TRIPEPTIDYL-PEPTIDASE 1"/>
    <property type="match status" value="1"/>
</dbReference>
<sequence length="387" mass="41518">MCETKKERVIGFVVGILIVVSVIVSIKLSLFSTENGYMNNTNSDVNQIQSQGFRPVQVNRVYGVDGLNTSGKGVIIALVDAYGYSGAQEDFDVFCDEYNLPRQTLIVQTMENAKGDEAIFNSDWAFEQAIDIQWVHAVAPGAQIMLVQAYSEESNDLFNGILWAVNNGADIISMSWGFGAMSEDVFLDSDFLDSGVVFLTSSGDNGSIGDYPACSPYVIAVGGTSLILNSDDSRKEEIGWSKSGGGICEIEGAPQYQRSSKLGTSGIFRQNPDVSAVANPETPVSVYCNGWAAYGGTSVASPIWAGIIAHANEARGRIEKPFLSTVAVLNAIYSVNTDVLRNDNFGVFYDVVNGSTGIYSAGVGYDYVTGIGTPNAYKLIYDVLLVA</sequence>
<dbReference type="InterPro" id="IPR036852">
    <property type="entry name" value="Peptidase_S8/S53_dom_sf"/>
</dbReference>
<dbReference type="GO" id="GO:0008240">
    <property type="term" value="F:tripeptidyl-peptidase activity"/>
    <property type="evidence" value="ECO:0007669"/>
    <property type="project" value="TreeGrafter"/>
</dbReference>
<keyword evidence="4" id="KW-0812">Transmembrane</keyword>
<reference evidence="6" key="1">
    <citation type="submission" date="2018-10" db="EMBL/GenBank/DDBJ databases">
        <title>Hidden diversity of soil giant viruses.</title>
        <authorList>
            <person name="Schulz F."/>
            <person name="Alteio L."/>
            <person name="Goudeau D."/>
            <person name="Ryan E.M."/>
            <person name="Malmstrom R.R."/>
            <person name="Blanchard J."/>
            <person name="Woyke T."/>
        </authorList>
    </citation>
    <scope>NUCLEOTIDE SEQUENCE</scope>
    <source>
        <strain evidence="6">HAV1</strain>
    </source>
</reference>
<dbReference type="InterPro" id="IPR023828">
    <property type="entry name" value="Peptidase_S8_Ser-AS"/>
</dbReference>
<dbReference type="CDD" id="cd04056">
    <property type="entry name" value="Peptidases_S53"/>
    <property type="match status" value="1"/>
</dbReference>
<gene>
    <name evidence="6" type="ORF">Harvfovirus3_14</name>
</gene>
<dbReference type="GO" id="GO:0006508">
    <property type="term" value="P:proteolysis"/>
    <property type="evidence" value="ECO:0007669"/>
    <property type="project" value="UniProtKB-KW"/>
</dbReference>
<accession>A0A3G5A506</accession>
<evidence type="ECO:0000256" key="2">
    <source>
        <dbReference type="ARBA" id="ARBA00022801"/>
    </source>
</evidence>
<organism evidence="6">
    <name type="scientific">Harvfovirus sp</name>
    <dbReference type="NCBI Taxonomy" id="2487768"/>
    <lineage>
        <taxon>Viruses</taxon>
        <taxon>Varidnaviria</taxon>
        <taxon>Bamfordvirae</taxon>
        <taxon>Nucleocytoviricota</taxon>
        <taxon>Megaviricetes</taxon>
        <taxon>Imitervirales</taxon>
        <taxon>Mimiviridae</taxon>
        <taxon>Klosneuvirinae</taxon>
    </lineage>
</organism>
<evidence type="ECO:0000256" key="3">
    <source>
        <dbReference type="ARBA" id="ARBA00022825"/>
    </source>
</evidence>
<dbReference type="PROSITE" id="PS00138">
    <property type="entry name" value="SUBTILASE_SER"/>
    <property type="match status" value="1"/>
</dbReference>
<dbReference type="PROSITE" id="PS51695">
    <property type="entry name" value="SEDOLISIN"/>
    <property type="match status" value="1"/>
</dbReference>
<keyword evidence="2" id="KW-0378">Hydrolase</keyword>
<dbReference type="InterPro" id="IPR000209">
    <property type="entry name" value="Peptidase_S8/S53_dom"/>
</dbReference>
<dbReference type="Pfam" id="PF00082">
    <property type="entry name" value="Peptidase_S8"/>
    <property type="match status" value="1"/>
</dbReference>
<dbReference type="GO" id="GO:0004252">
    <property type="term" value="F:serine-type endopeptidase activity"/>
    <property type="evidence" value="ECO:0007669"/>
    <property type="project" value="InterPro"/>
</dbReference>
<protein>
    <submittedName>
        <fullName evidence="6">Peptidase S8 and S53 subtilisin kexin sedolisin</fullName>
    </submittedName>
</protein>
<dbReference type="InterPro" id="IPR030400">
    <property type="entry name" value="Sedolisin_dom"/>
</dbReference>
<dbReference type="PANTHER" id="PTHR14218">
    <property type="entry name" value="PROTEASE S8 TRIPEPTIDYL PEPTIDASE I CLN2"/>
    <property type="match status" value="1"/>
</dbReference>